<comment type="caution">
    <text evidence="2">The sequence shown here is derived from an EMBL/GenBank/DDBJ whole genome shotgun (WGS) entry which is preliminary data.</text>
</comment>
<keyword evidence="2" id="KW-0449">Lipoprotein</keyword>
<gene>
    <name evidence="2" type="ORF">FHX42_003524</name>
</gene>
<dbReference type="Proteomes" id="UP000569329">
    <property type="component" value="Unassembled WGS sequence"/>
</dbReference>
<dbReference type="AlphaFoldDB" id="A0A839E5H5"/>
<keyword evidence="1" id="KW-0812">Transmembrane</keyword>
<keyword evidence="1" id="KW-0472">Membrane</keyword>
<sequence>MARIYGMLMGVLLLAVMVALALFRHAPRLLFGLAPLLFSGLALLVSGVLRLPVVALLLTRHDVRKWIESRE</sequence>
<organism evidence="2 3">
    <name type="scientific">Halosaccharopolyspora lacisalsi</name>
    <dbReference type="NCBI Taxonomy" id="1000566"/>
    <lineage>
        <taxon>Bacteria</taxon>
        <taxon>Bacillati</taxon>
        <taxon>Actinomycetota</taxon>
        <taxon>Actinomycetes</taxon>
        <taxon>Pseudonocardiales</taxon>
        <taxon>Pseudonocardiaceae</taxon>
        <taxon>Halosaccharopolyspora</taxon>
    </lineage>
</organism>
<evidence type="ECO:0000313" key="3">
    <source>
        <dbReference type="Proteomes" id="UP000569329"/>
    </source>
</evidence>
<keyword evidence="3" id="KW-1185">Reference proteome</keyword>
<dbReference type="GO" id="GO:0016746">
    <property type="term" value="F:acyltransferase activity"/>
    <property type="evidence" value="ECO:0007669"/>
    <property type="project" value="UniProtKB-KW"/>
</dbReference>
<name>A0A839E5H5_9PSEU</name>
<dbReference type="RefSeq" id="WP_182545419.1">
    <property type="nucleotide sequence ID" value="NZ_JACGWZ010000005.1"/>
</dbReference>
<feature type="transmembrane region" description="Helical" evidence="1">
    <location>
        <begin position="5"/>
        <end position="23"/>
    </location>
</feature>
<feature type="transmembrane region" description="Helical" evidence="1">
    <location>
        <begin position="29"/>
        <end position="58"/>
    </location>
</feature>
<evidence type="ECO:0000256" key="1">
    <source>
        <dbReference type="SAM" id="Phobius"/>
    </source>
</evidence>
<keyword evidence="1" id="KW-1133">Transmembrane helix</keyword>
<protein>
    <submittedName>
        <fullName evidence="2">Apolipoprotein N-acyltransferase</fullName>
    </submittedName>
</protein>
<keyword evidence="2" id="KW-0012">Acyltransferase</keyword>
<reference evidence="2 3" key="1">
    <citation type="submission" date="2020-07" db="EMBL/GenBank/DDBJ databases">
        <title>Sequencing the genomes of 1000 actinobacteria strains.</title>
        <authorList>
            <person name="Klenk H.-P."/>
        </authorList>
    </citation>
    <scope>NUCLEOTIDE SEQUENCE [LARGE SCALE GENOMIC DNA]</scope>
    <source>
        <strain evidence="2 3">DSM 45975</strain>
    </source>
</reference>
<keyword evidence="2" id="KW-0808">Transferase</keyword>
<accession>A0A839E5H5</accession>
<proteinExistence type="predicted"/>
<evidence type="ECO:0000313" key="2">
    <source>
        <dbReference type="EMBL" id="MBA8826148.1"/>
    </source>
</evidence>
<dbReference type="EMBL" id="JACGWZ010000005">
    <property type="protein sequence ID" value="MBA8826148.1"/>
    <property type="molecule type" value="Genomic_DNA"/>
</dbReference>